<evidence type="ECO:0000313" key="1">
    <source>
        <dbReference type="EMBL" id="BAJ47722.1"/>
    </source>
</evidence>
<evidence type="ECO:0000313" key="2">
    <source>
        <dbReference type="EMBL" id="BAJ49430.1"/>
    </source>
</evidence>
<proteinExistence type="predicted"/>
<dbReference type="EMBL" id="BA000048">
    <property type="protein sequence ID" value="BAJ50615.1"/>
    <property type="molecule type" value="Genomic_DNA"/>
</dbReference>
<gene>
    <name evidence="3" type="ORF">CSUB_C0757</name>
    <name evidence="1" type="ORF">HGMM_F13A09C07</name>
    <name evidence="2" type="ORF">HGMM_F15D08C21</name>
</gene>
<accession>E6N605</accession>
<dbReference type="KEGG" id="csu:CSUB_C0757"/>
<dbReference type="BioCyc" id="CCAL311458:G131R-770-MONOMER"/>
<reference evidence="1 4" key="1">
    <citation type="journal article" date="2005" name="Environ. Microbiol.">
        <title>Genetic and functional properties of uncultivated thermophilic crenarchaeotes from a subsurface gold mine as revealed by analysis of genome fragments.</title>
        <authorList>
            <person name="Nunoura T."/>
            <person name="Hirayama H."/>
            <person name="Takami H."/>
            <person name="Oida H."/>
            <person name="Nishi S."/>
            <person name="Shimamura S."/>
            <person name="Suzuki Y."/>
            <person name="Inagaki F."/>
            <person name="Takai K."/>
            <person name="Nealson K.H."/>
            <person name="Horikoshi K."/>
        </authorList>
    </citation>
    <scope>NUCLEOTIDE SEQUENCE [LARGE SCALE GENOMIC DNA]</scope>
</reference>
<dbReference type="STRING" id="311458.CSUB_C0757"/>
<dbReference type="EMBL" id="AP011893">
    <property type="protein sequence ID" value="BAJ49430.1"/>
    <property type="molecule type" value="Genomic_DNA"/>
</dbReference>
<reference evidence="1 4" key="2">
    <citation type="journal article" date="2011" name="Nucleic Acids Res.">
        <title>Insights into the evolution of Archaea and eukaryotic protein modifier systems revealed by the genome of a novel archaeal group.</title>
        <authorList>
            <person name="Nunoura T."/>
            <person name="Takaki Y."/>
            <person name="Kakuta J."/>
            <person name="Nishi S."/>
            <person name="Sugahara J."/>
            <person name="Kazama H."/>
            <person name="Chee G."/>
            <person name="Hattori M."/>
            <person name="Kanai A."/>
            <person name="Atomi H."/>
            <person name="Takai K."/>
            <person name="Takami H."/>
        </authorList>
    </citation>
    <scope>NUCLEOTIDE SEQUENCE [LARGE SCALE GENOMIC DNA]</scope>
</reference>
<name>E6N605_CALS0</name>
<dbReference type="Proteomes" id="UP000008120">
    <property type="component" value="Chromosome"/>
</dbReference>
<organism evidence="1 4">
    <name type="scientific">Caldiarchaeum subterraneum</name>
    <dbReference type="NCBI Taxonomy" id="311458"/>
    <lineage>
        <taxon>Archaea</taxon>
        <taxon>Nitrososphaerota</taxon>
        <taxon>Candidatus Caldarchaeales</taxon>
        <taxon>Candidatus Caldarchaeaceae</taxon>
        <taxon>Candidatus Caldarchaeum</taxon>
    </lineage>
</organism>
<protein>
    <submittedName>
        <fullName evidence="1">Uncharacterized protein</fullName>
    </submittedName>
</protein>
<evidence type="ECO:0000313" key="3">
    <source>
        <dbReference type="EMBL" id="BAJ50615.1"/>
    </source>
</evidence>
<sequence>MNYSTTVFLNIPHRFLDQSLVSREEARNFLKTSFRDFPMAKTEDILLYNWALRIILKKISASFLL</sequence>
<evidence type="ECO:0000313" key="4">
    <source>
        <dbReference type="Proteomes" id="UP000008120"/>
    </source>
</evidence>
<dbReference type="EMBL" id="AP011845">
    <property type="protein sequence ID" value="BAJ47722.1"/>
    <property type="molecule type" value="Genomic_DNA"/>
</dbReference>
<dbReference type="AlphaFoldDB" id="E6N605"/>